<sequence length="739" mass="78546">MSYPPRTTVGVTVAVALIVWGSFRLITRSMASPVQVWADYALILVVALTIPSTTEGIDVVTSNSLPLAVSGSAVLSFAFSQRHWQAVLAAVGVSVAFGIGLSRIPEIHSPWTVFWPYFFFVQCGIGIFLRQLVERASRAADVAGEQLAVTERNVAIAQARRAHQREHWATVHDTAAATMLMIGQGVALTDERVQRQARRDLQALRLAPVLDSGDQIDLRGILDDIAAESGIEVVVMGAERVLITKVLAHAVSGAVREALTNVERHAGTRTAAVALDSAGVEIADAGIGFAVVDPNECDPEAATGHGRGITQSIAGRMSRVGGWGRVESDPGIGTRVILGWDTQEDGDEVGCRPGDDPRVWELSDPARRAFRMSRGYGLGLVGVATILTTLIPVRLYGPRIFIEPTQLVLISVLAAVIALGAINVVGIAVPRWVKVVGFGAVSVVTFVQPFTTDDAFGTGEHWAFGMTGWVLLPLILASPVRTIVAALVFLRVVTAAAAVIGDEMNAGTFELFGYSLASELAVQLIAGFFASDLRRTARLAAQESGAQSALIAGQEIEDRVQADYQSRYAALEGTTVPLLRALADGSVTAASEGVRIRAAVESARMRRLFLQADGQLQLHPLAQEIQVLTELGEKNGVSVAVEIPQDLPPIDPDVRAGLLAVPAQVVVLARVHVRIVVTEAPRLQVSVVADSEPSHVAEIESVDIAGVELRVEYDDGQIWVESTATPSPADTAPLSDALL</sequence>
<keyword evidence="1" id="KW-1133">Transmembrane helix</keyword>
<dbReference type="AlphaFoldDB" id="A0AB38R6A4"/>
<dbReference type="RefSeq" id="WP_144245802.1">
    <property type="nucleotide sequence ID" value="NZ_CP096563.1"/>
</dbReference>
<evidence type="ECO:0000313" key="2">
    <source>
        <dbReference type="EMBL" id="UPU40853.1"/>
    </source>
</evidence>
<accession>A0AB38R6A4</accession>
<evidence type="ECO:0000256" key="1">
    <source>
        <dbReference type="SAM" id="Phobius"/>
    </source>
</evidence>
<evidence type="ECO:0000313" key="3">
    <source>
        <dbReference type="Proteomes" id="UP000831484"/>
    </source>
</evidence>
<feature type="transmembrane region" description="Helical" evidence="1">
    <location>
        <begin position="86"/>
        <end position="105"/>
    </location>
</feature>
<dbReference type="InterPro" id="IPR036890">
    <property type="entry name" value="HATPase_C_sf"/>
</dbReference>
<feature type="transmembrane region" description="Helical" evidence="1">
    <location>
        <begin position="376"/>
        <end position="395"/>
    </location>
</feature>
<dbReference type="Gene3D" id="3.30.565.10">
    <property type="entry name" value="Histidine kinase-like ATPase, C-terminal domain"/>
    <property type="match status" value="1"/>
</dbReference>
<name>A0AB38R6A4_RHOSG</name>
<gene>
    <name evidence="2" type="ORF">M0639_17405</name>
</gene>
<evidence type="ECO:0008006" key="4">
    <source>
        <dbReference type="Google" id="ProtNLM"/>
    </source>
</evidence>
<keyword evidence="1" id="KW-0472">Membrane</keyword>
<keyword evidence="3" id="KW-1185">Reference proteome</keyword>
<protein>
    <recommendedName>
        <fullName evidence="4">Signal transduction histidine kinase</fullName>
    </recommendedName>
</protein>
<reference evidence="3" key="1">
    <citation type="journal article" date="2022" name="Environ. Microbiol.">
        <title>Functional analysis, diversity, and distribution of carbendazim hydrolases MheI and CbmA, responsible for the initial step in carbendazim degradation.</title>
        <authorList>
            <person name="Zhang M."/>
            <person name="Bai X."/>
            <person name="Li Q."/>
            <person name="Zhang L."/>
            <person name="Zhu Q."/>
            <person name="Gao S."/>
            <person name="Ke Z."/>
            <person name="Jiang M."/>
            <person name="Hu J."/>
            <person name="Qiu J."/>
            <person name="Hong Q."/>
        </authorList>
    </citation>
    <scope>NUCLEOTIDE SEQUENCE [LARGE SCALE GENOMIC DNA]</scope>
    <source>
        <strain evidence="3">djl-6</strain>
    </source>
</reference>
<proteinExistence type="predicted"/>
<feature type="transmembrane region" description="Helical" evidence="1">
    <location>
        <begin position="6"/>
        <end position="25"/>
    </location>
</feature>
<dbReference type="SUPFAM" id="SSF55874">
    <property type="entry name" value="ATPase domain of HSP90 chaperone/DNA topoisomerase II/histidine kinase"/>
    <property type="match status" value="1"/>
</dbReference>
<feature type="transmembrane region" description="Helical" evidence="1">
    <location>
        <begin position="512"/>
        <end position="530"/>
    </location>
</feature>
<feature type="transmembrane region" description="Helical" evidence="1">
    <location>
        <begin position="111"/>
        <end position="129"/>
    </location>
</feature>
<dbReference type="Proteomes" id="UP000831484">
    <property type="component" value="Chromosome"/>
</dbReference>
<feature type="transmembrane region" description="Helical" evidence="1">
    <location>
        <begin position="432"/>
        <end position="450"/>
    </location>
</feature>
<keyword evidence="1" id="KW-0812">Transmembrane</keyword>
<dbReference type="EMBL" id="CP096563">
    <property type="protein sequence ID" value="UPU40853.1"/>
    <property type="molecule type" value="Genomic_DNA"/>
</dbReference>
<organism evidence="2 3">
    <name type="scientific">Rhodococcus qingshengii JCM 15477</name>
    <dbReference type="NCBI Taxonomy" id="1303681"/>
    <lineage>
        <taxon>Bacteria</taxon>
        <taxon>Bacillati</taxon>
        <taxon>Actinomycetota</taxon>
        <taxon>Actinomycetes</taxon>
        <taxon>Mycobacteriales</taxon>
        <taxon>Nocardiaceae</taxon>
        <taxon>Rhodococcus</taxon>
        <taxon>Rhodococcus erythropolis group</taxon>
    </lineage>
</organism>
<feature type="transmembrane region" description="Helical" evidence="1">
    <location>
        <begin position="407"/>
        <end position="425"/>
    </location>
</feature>